<keyword evidence="2" id="KW-1185">Reference proteome</keyword>
<accession>A0ACC5R937</accession>
<evidence type="ECO:0000313" key="1">
    <source>
        <dbReference type="EMBL" id="MBK1869173.1"/>
    </source>
</evidence>
<evidence type="ECO:0000313" key="2">
    <source>
        <dbReference type="Proteomes" id="UP000616151"/>
    </source>
</evidence>
<reference evidence="1" key="1">
    <citation type="submission" date="2021-01" db="EMBL/GenBank/DDBJ databases">
        <authorList>
            <person name="Sun Q."/>
        </authorList>
    </citation>
    <scope>NUCLEOTIDE SEQUENCE</scope>
    <source>
        <strain evidence="1">YIM B02566</strain>
    </source>
</reference>
<dbReference type="Proteomes" id="UP000616151">
    <property type="component" value="Unassembled WGS sequence"/>
</dbReference>
<organism evidence="1 2">
    <name type="scientific">Taklimakanibacter albus</name>
    <dbReference type="NCBI Taxonomy" id="2800327"/>
    <lineage>
        <taxon>Bacteria</taxon>
        <taxon>Pseudomonadati</taxon>
        <taxon>Pseudomonadota</taxon>
        <taxon>Alphaproteobacteria</taxon>
        <taxon>Hyphomicrobiales</taxon>
        <taxon>Aestuariivirgaceae</taxon>
        <taxon>Taklimakanibacter</taxon>
    </lineage>
</organism>
<dbReference type="EMBL" id="JAENHL010000007">
    <property type="protein sequence ID" value="MBK1869173.1"/>
    <property type="molecule type" value="Genomic_DNA"/>
</dbReference>
<sequence length="208" mass="23041">MSRIEEKSVLRAKMGEVGPLAAGKTLKRIDKYAKTYIERSPFLCIGTADENGNADVSPRGDPPGFVRVVDDRTLLIPDRPGNNRVDTMANIIANPKVGILFLIPGIDDTLRVNGRAEIIDDPVELAPAAINGRAPKIGIRVHVDEVFFHCAKAFRRSQLWDSSAHQDRSFLPGLAHMVMEQARACEVETEESDQVEAEIQEEYKTGLY</sequence>
<name>A0ACC5R937_9HYPH</name>
<comment type="caution">
    <text evidence="1">The sequence shown here is derived from an EMBL/GenBank/DDBJ whole genome shotgun (WGS) entry which is preliminary data.</text>
</comment>
<gene>
    <name evidence="1" type="ORF">JHL16_22625</name>
</gene>
<protein>
    <submittedName>
        <fullName evidence="1">Pyridoxamine 5'-phosphate oxidase family protein</fullName>
    </submittedName>
</protein>
<proteinExistence type="predicted"/>